<dbReference type="InterPro" id="IPR003793">
    <property type="entry name" value="UPF0166"/>
</dbReference>
<comment type="similarity">
    <text evidence="1">Belongs to the UPF0166 family.</text>
</comment>
<evidence type="ECO:0000313" key="2">
    <source>
        <dbReference type="EMBL" id="HEW46502.1"/>
    </source>
</evidence>
<dbReference type="Gene3D" id="3.30.70.120">
    <property type="match status" value="1"/>
</dbReference>
<protein>
    <submittedName>
        <fullName evidence="2">DUF190 domain-containing protein</fullName>
    </submittedName>
</protein>
<evidence type="ECO:0000256" key="1">
    <source>
        <dbReference type="ARBA" id="ARBA00010554"/>
    </source>
</evidence>
<dbReference type="Pfam" id="PF02641">
    <property type="entry name" value="DUF190"/>
    <property type="match status" value="1"/>
</dbReference>
<dbReference type="AlphaFoldDB" id="A0A7C2V5W7"/>
<dbReference type="EMBL" id="DSFP01000066">
    <property type="protein sequence ID" value="HEW46502.1"/>
    <property type="molecule type" value="Genomic_DNA"/>
</dbReference>
<accession>A0A7C2V5W7</accession>
<organism evidence="2">
    <name type="scientific">Hydrogenobacter sp</name>
    <dbReference type="NCBI Taxonomy" id="2152829"/>
    <lineage>
        <taxon>Bacteria</taxon>
        <taxon>Pseudomonadati</taxon>
        <taxon>Aquificota</taxon>
        <taxon>Aquificia</taxon>
        <taxon>Aquificales</taxon>
        <taxon>Aquificaceae</taxon>
        <taxon>Hydrogenobacter</taxon>
    </lineage>
</organism>
<dbReference type="InterPro" id="IPR015867">
    <property type="entry name" value="N-reg_PII/ATP_PRibTrfase_C"/>
</dbReference>
<dbReference type="SUPFAM" id="SSF54913">
    <property type="entry name" value="GlnB-like"/>
    <property type="match status" value="1"/>
</dbReference>
<name>A0A7C2V5W7_9AQUI</name>
<dbReference type="PANTHER" id="PTHR35983:SF1">
    <property type="entry name" value="UPF0166 PROTEIN TM_0021"/>
    <property type="match status" value="1"/>
</dbReference>
<dbReference type="PANTHER" id="PTHR35983">
    <property type="entry name" value="UPF0166 PROTEIN TM_0021"/>
    <property type="match status" value="1"/>
</dbReference>
<gene>
    <name evidence="2" type="ORF">ENO47_07565</name>
</gene>
<proteinExistence type="inferred from homology"/>
<comment type="caution">
    <text evidence="2">The sequence shown here is derived from an EMBL/GenBank/DDBJ whole genome shotgun (WGS) entry which is preliminary data.</text>
</comment>
<reference evidence="2" key="1">
    <citation type="journal article" date="2020" name="mSystems">
        <title>Genome- and Community-Level Interaction Insights into Carbon Utilization and Element Cycling Functions of Hydrothermarchaeota in Hydrothermal Sediment.</title>
        <authorList>
            <person name="Zhou Z."/>
            <person name="Liu Y."/>
            <person name="Xu W."/>
            <person name="Pan J."/>
            <person name="Luo Z.H."/>
            <person name="Li M."/>
        </authorList>
    </citation>
    <scope>NUCLEOTIDE SEQUENCE [LARGE SCALE GENOMIC DNA]</scope>
    <source>
        <strain evidence="2">SpSt-132</strain>
    </source>
</reference>
<dbReference type="InterPro" id="IPR011322">
    <property type="entry name" value="N-reg_PII-like_a/b"/>
</dbReference>
<sequence length="106" mass="12121">MPVAYLLARVYLREDDKLEGKLAYRRVLELLKEWGVEGATVLKSVMGYGTTKSFHYEGLEVLSYGLPVVVEFIDEEPKVMTAVERLISKFGNLFITLEEVRLCPYS</sequence>